<dbReference type="Proteomes" id="UP000192328">
    <property type="component" value="Unassembled WGS sequence"/>
</dbReference>
<proteinExistence type="predicted"/>
<accession>A0AC61PIV5</accession>
<evidence type="ECO:0000313" key="2">
    <source>
        <dbReference type="Proteomes" id="UP000192328"/>
    </source>
</evidence>
<evidence type="ECO:0000313" key="1">
    <source>
        <dbReference type="EMBL" id="SMC41042.1"/>
    </source>
</evidence>
<name>A0AC61PIV5_9FIRM</name>
<organism evidence="1 2">
    <name type="scientific">Aristaeella lactis</name>
    <dbReference type="NCBI Taxonomy" id="3046383"/>
    <lineage>
        <taxon>Bacteria</taxon>
        <taxon>Bacillati</taxon>
        <taxon>Bacillota</taxon>
        <taxon>Clostridia</taxon>
        <taxon>Eubacteriales</taxon>
        <taxon>Aristaeellaceae</taxon>
        <taxon>Aristaeella</taxon>
    </lineage>
</organism>
<sequence length="434" mass="48514">MKTIAAHTLGCKVNQYDTEAMLELFRHSGYSIVPMDGDADVYLVNTCTVTGTGDKKSLQLIRRIRREHPAAGLIVCGCMAQQRGEDLLSLGADLVLGTQRRNEVVKLYDQVSRSCHPLCAVEPLKKGQPFENLTITEQMEHTRAVLKIQEGCDNHCSYCIIPSVRGPIRSRTLDDIQAEVNRLAEAGYREIVLTGIHLCSYGRDLDPSFTLLDVIRLIQETDGILRIRLGSLEPVIATPEFASELKKADKICPQFHLALQAGCDTVLARMRRRYNTTQYLRGVENLRREFPHAAFTTDILTGFPGETEEEFAETKAFIEKIGFARIHVFPYSSRPGTPAADMPGQLSSAEKEKRARELIALGGRVAKDYLSSWIGLETDLLPEEMVDGCWEGYTPEYIRVRLEHGDCRSGVPVRVRLLNAGSRVMCGELIKESE</sequence>
<reference evidence="1" key="1">
    <citation type="submission" date="2017-04" db="EMBL/GenBank/DDBJ databases">
        <authorList>
            <person name="Varghese N."/>
            <person name="Submissions S."/>
        </authorList>
    </citation>
    <scope>NUCLEOTIDE SEQUENCE</scope>
    <source>
        <strain evidence="1">WTE2008</strain>
    </source>
</reference>
<comment type="caution">
    <text evidence="1">The sequence shown here is derived from an EMBL/GenBank/DDBJ whole genome shotgun (WGS) entry which is preliminary data.</text>
</comment>
<dbReference type="EMBL" id="FWXZ01000001">
    <property type="protein sequence ID" value="SMC41042.1"/>
    <property type="molecule type" value="Genomic_DNA"/>
</dbReference>
<gene>
    <name evidence="1" type="ORF">SAMN06297397_0727</name>
</gene>
<protein>
    <submittedName>
        <fullName evidence="1">Threonylcarbamoyladenosine tRNA methylthiotransferase MtaB</fullName>
    </submittedName>
</protein>
<keyword evidence="2" id="KW-1185">Reference proteome</keyword>